<gene>
    <name evidence="2" type="ORF">L873DRAFT_1097106</name>
</gene>
<keyword evidence="1" id="KW-1133">Transmembrane helix</keyword>
<dbReference type="Proteomes" id="UP000276215">
    <property type="component" value="Unassembled WGS sequence"/>
</dbReference>
<evidence type="ECO:0000256" key="1">
    <source>
        <dbReference type="SAM" id="Phobius"/>
    </source>
</evidence>
<feature type="transmembrane region" description="Helical" evidence="1">
    <location>
        <begin position="30"/>
        <end position="50"/>
    </location>
</feature>
<sequence length="70" mass="8229">MLVIHLVVLVHSCLPNLTFKHKKGSYRRQLKLLAIWLFFIQYTIMNLTLLSTSRVELSCILKCIVNTHFQ</sequence>
<dbReference type="AlphaFoldDB" id="A0A3N4JMF6"/>
<keyword evidence="1" id="KW-0472">Membrane</keyword>
<proteinExistence type="predicted"/>
<dbReference type="EMBL" id="ML120402">
    <property type="protein sequence ID" value="RPA97610.1"/>
    <property type="molecule type" value="Genomic_DNA"/>
</dbReference>
<evidence type="ECO:0000313" key="2">
    <source>
        <dbReference type="EMBL" id="RPA97610.1"/>
    </source>
</evidence>
<name>A0A3N4JMF6_9PEZI</name>
<protein>
    <submittedName>
        <fullName evidence="2">Uncharacterized protein</fullName>
    </submittedName>
</protein>
<evidence type="ECO:0000313" key="3">
    <source>
        <dbReference type="Proteomes" id="UP000276215"/>
    </source>
</evidence>
<organism evidence="2 3">
    <name type="scientific">Choiromyces venosus 120613-1</name>
    <dbReference type="NCBI Taxonomy" id="1336337"/>
    <lineage>
        <taxon>Eukaryota</taxon>
        <taxon>Fungi</taxon>
        <taxon>Dikarya</taxon>
        <taxon>Ascomycota</taxon>
        <taxon>Pezizomycotina</taxon>
        <taxon>Pezizomycetes</taxon>
        <taxon>Pezizales</taxon>
        <taxon>Tuberaceae</taxon>
        <taxon>Choiromyces</taxon>
    </lineage>
</organism>
<reference evidence="2 3" key="1">
    <citation type="journal article" date="2018" name="Nat. Ecol. Evol.">
        <title>Pezizomycetes genomes reveal the molecular basis of ectomycorrhizal truffle lifestyle.</title>
        <authorList>
            <person name="Murat C."/>
            <person name="Payen T."/>
            <person name="Noel B."/>
            <person name="Kuo A."/>
            <person name="Morin E."/>
            <person name="Chen J."/>
            <person name="Kohler A."/>
            <person name="Krizsan K."/>
            <person name="Balestrini R."/>
            <person name="Da Silva C."/>
            <person name="Montanini B."/>
            <person name="Hainaut M."/>
            <person name="Levati E."/>
            <person name="Barry K.W."/>
            <person name="Belfiori B."/>
            <person name="Cichocki N."/>
            <person name="Clum A."/>
            <person name="Dockter R.B."/>
            <person name="Fauchery L."/>
            <person name="Guy J."/>
            <person name="Iotti M."/>
            <person name="Le Tacon F."/>
            <person name="Lindquist E.A."/>
            <person name="Lipzen A."/>
            <person name="Malagnac F."/>
            <person name="Mello A."/>
            <person name="Molinier V."/>
            <person name="Miyauchi S."/>
            <person name="Poulain J."/>
            <person name="Riccioni C."/>
            <person name="Rubini A."/>
            <person name="Sitrit Y."/>
            <person name="Splivallo R."/>
            <person name="Traeger S."/>
            <person name="Wang M."/>
            <person name="Zifcakova L."/>
            <person name="Wipf D."/>
            <person name="Zambonelli A."/>
            <person name="Paolocci F."/>
            <person name="Nowrousian M."/>
            <person name="Ottonello S."/>
            <person name="Baldrian P."/>
            <person name="Spatafora J.W."/>
            <person name="Henrissat B."/>
            <person name="Nagy L.G."/>
            <person name="Aury J.M."/>
            <person name="Wincker P."/>
            <person name="Grigoriev I.V."/>
            <person name="Bonfante P."/>
            <person name="Martin F.M."/>
        </authorList>
    </citation>
    <scope>NUCLEOTIDE SEQUENCE [LARGE SCALE GENOMIC DNA]</scope>
    <source>
        <strain evidence="2 3">120613-1</strain>
    </source>
</reference>
<keyword evidence="3" id="KW-1185">Reference proteome</keyword>
<keyword evidence="1" id="KW-0812">Transmembrane</keyword>
<feature type="non-terminal residue" evidence="2">
    <location>
        <position position="70"/>
    </location>
</feature>
<accession>A0A3N4JMF6</accession>